<gene>
    <name evidence="1" type="ORF">THAOC_12954</name>
</gene>
<keyword evidence="2" id="KW-1185">Reference proteome</keyword>
<name>K0SLE3_THAOC</name>
<evidence type="ECO:0000313" key="2">
    <source>
        <dbReference type="Proteomes" id="UP000266841"/>
    </source>
</evidence>
<dbReference type="AlphaFoldDB" id="K0SLE3"/>
<sequence length="80" mass="8650">MRVCPLSDRLFLMATFVSSNLRLSRGQRGRSAEDVDGLVAAMAWAPWAEDVGTGRDVDAWAEDVDVFDGRCGGRGCDVDA</sequence>
<reference evidence="1 2" key="1">
    <citation type="journal article" date="2012" name="Genome Biol.">
        <title>Genome and low-iron response of an oceanic diatom adapted to chronic iron limitation.</title>
        <authorList>
            <person name="Lommer M."/>
            <person name="Specht M."/>
            <person name="Roy A.S."/>
            <person name="Kraemer L."/>
            <person name="Andreson R."/>
            <person name="Gutowska M.A."/>
            <person name="Wolf J."/>
            <person name="Bergner S.V."/>
            <person name="Schilhabel M.B."/>
            <person name="Klostermeier U.C."/>
            <person name="Beiko R.G."/>
            <person name="Rosenstiel P."/>
            <person name="Hippler M."/>
            <person name="Laroche J."/>
        </authorList>
    </citation>
    <scope>NUCLEOTIDE SEQUENCE [LARGE SCALE GENOMIC DNA]</scope>
    <source>
        <strain evidence="1 2">CCMP1005</strain>
    </source>
</reference>
<dbReference type="Proteomes" id="UP000266841">
    <property type="component" value="Unassembled WGS sequence"/>
</dbReference>
<dbReference type="EMBL" id="AGNL01015241">
    <property type="protein sequence ID" value="EJK66140.1"/>
    <property type="molecule type" value="Genomic_DNA"/>
</dbReference>
<protein>
    <submittedName>
        <fullName evidence="1">Uncharacterized protein</fullName>
    </submittedName>
</protein>
<comment type="caution">
    <text evidence="1">The sequence shown here is derived from an EMBL/GenBank/DDBJ whole genome shotgun (WGS) entry which is preliminary data.</text>
</comment>
<evidence type="ECO:0000313" key="1">
    <source>
        <dbReference type="EMBL" id="EJK66140.1"/>
    </source>
</evidence>
<organism evidence="1 2">
    <name type="scientific">Thalassiosira oceanica</name>
    <name type="common">Marine diatom</name>
    <dbReference type="NCBI Taxonomy" id="159749"/>
    <lineage>
        <taxon>Eukaryota</taxon>
        <taxon>Sar</taxon>
        <taxon>Stramenopiles</taxon>
        <taxon>Ochrophyta</taxon>
        <taxon>Bacillariophyta</taxon>
        <taxon>Coscinodiscophyceae</taxon>
        <taxon>Thalassiosirophycidae</taxon>
        <taxon>Thalassiosirales</taxon>
        <taxon>Thalassiosiraceae</taxon>
        <taxon>Thalassiosira</taxon>
    </lineage>
</organism>
<proteinExistence type="predicted"/>
<accession>K0SLE3</accession>